<dbReference type="RefSeq" id="WP_004573149.1">
    <property type="nucleotide sequence ID" value="NZ_AFGF01000050.1"/>
</dbReference>
<proteinExistence type="inferred from homology"/>
<keyword evidence="1" id="KW-0547">Nucleotide-binding</keyword>
<dbReference type="SUPFAM" id="SSF52540">
    <property type="entry name" value="P-loop containing nucleoside triphosphate hydrolases"/>
    <property type="match status" value="1"/>
</dbReference>
<dbReference type="PROSITE" id="PS51194">
    <property type="entry name" value="HELICASE_CTER"/>
    <property type="match status" value="1"/>
</dbReference>
<dbReference type="GO" id="GO:0005829">
    <property type="term" value="C:cytosol"/>
    <property type="evidence" value="ECO:0007669"/>
    <property type="project" value="TreeGrafter"/>
</dbReference>
<dbReference type="GO" id="GO:0005524">
    <property type="term" value="F:ATP binding"/>
    <property type="evidence" value="ECO:0007669"/>
    <property type="project" value="UniProtKB-KW"/>
</dbReference>
<dbReference type="Pfam" id="PF00271">
    <property type="entry name" value="Helicase_C"/>
    <property type="match status" value="1"/>
</dbReference>
<evidence type="ECO:0000256" key="4">
    <source>
        <dbReference type="ARBA" id="ARBA00022840"/>
    </source>
</evidence>
<name>F7NGY6_9FIRM</name>
<dbReference type="eggNOG" id="COG0513">
    <property type="taxonomic scope" value="Bacteria"/>
</dbReference>
<keyword evidence="9" id="KW-1185">Reference proteome</keyword>
<sequence length="129" mass="14446">MLLASDIAARGLDIPGVDYVFNLDLPEDPQVYLHRAGRTGRAGHKGTVVSILAKHELVFIKEIQKTLSIQIASMEYSGGRIMDYRPRNHPQSSPSRPAKGRKPLTEKDHQHESNSNRKPGQKLRRPDSV</sequence>
<dbReference type="EMBL" id="AFGF01000050">
    <property type="protein sequence ID" value="EGO64717.1"/>
    <property type="molecule type" value="Genomic_DNA"/>
</dbReference>
<evidence type="ECO:0000313" key="9">
    <source>
        <dbReference type="Proteomes" id="UP000003240"/>
    </source>
</evidence>
<evidence type="ECO:0000256" key="5">
    <source>
        <dbReference type="ARBA" id="ARBA00038437"/>
    </source>
</evidence>
<keyword evidence="3 8" id="KW-0347">Helicase</keyword>
<evidence type="ECO:0000256" key="2">
    <source>
        <dbReference type="ARBA" id="ARBA00022801"/>
    </source>
</evidence>
<dbReference type="GO" id="GO:0016787">
    <property type="term" value="F:hydrolase activity"/>
    <property type="evidence" value="ECO:0007669"/>
    <property type="project" value="UniProtKB-KW"/>
</dbReference>
<evidence type="ECO:0000256" key="6">
    <source>
        <dbReference type="SAM" id="MobiDB-lite"/>
    </source>
</evidence>
<reference evidence="8 9" key="1">
    <citation type="journal article" date="2011" name="EMBO J.">
        <title>Structural diversity of bacterial flagellar motors.</title>
        <authorList>
            <person name="Chen S."/>
            <person name="Beeby M."/>
            <person name="Murphy G.E."/>
            <person name="Leadbetter J.R."/>
            <person name="Hendrixson D.R."/>
            <person name="Briegel A."/>
            <person name="Li Z."/>
            <person name="Shi J."/>
            <person name="Tocheva E.I."/>
            <person name="Muller A."/>
            <person name="Dobro M.J."/>
            <person name="Jensen G.J."/>
        </authorList>
    </citation>
    <scope>NUCLEOTIDE SEQUENCE [LARGE SCALE GENOMIC DNA]</scope>
    <source>
        <strain evidence="8 9">DSM 6540</strain>
    </source>
</reference>
<organism evidence="8 9">
    <name type="scientific">Acetonema longum DSM 6540</name>
    <dbReference type="NCBI Taxonomy" id="1009370"/>
    <lineage>
        <taxon>Bacteria</taxon>
        <taxon>Bacillati</taxon>
        <taxon>Bacillota</taxon>
        <taxon>Negativicutes</taxon>
        <taxon>Acetonemataceae</taxon>
        <taxon>Acetonema</taxon>
    </lineage>
</organism>
<dbReference type="STRING" id="1009370.ALO_06638"/>
<dbReference type="Proteomes" id="UP000003240">
    <property type="component" value="Unassembled WGS sequence"/>
</dbReference>
<dbReference type="AlphaFoldDB" id="F7NGY6"/>
<dbReference type="InterPro" id="IPR001650">
    <property type="entry name" value="Helicase_C-like"/>
</dbReference>
<keyword evidence="4" id="KW-0067">ATP-binding</keyword>
<feature type="compositionally biased region" description="Basic and acidic residues" evidence="6">
    <location>
        <begin position="103"/>
        <end position="115"/>
    </location>
</feature>
<evidence type="ECO:0000256" key="1">
    <source>
        <dbReference type="ARBA" id="ARBA00022741"/>
    </source>
</evidence>
<feature type="region of interest" description="Disordered" evidence="6">
    <location>
        <begin position="81"/>
        <end position="129"/>
    </location>
</feature>
<dbReference type="PANTHER" id="PTHR47959:SF1">
    <property type="entry name" value="ATP-DEPENDENT RNA HELICASE DBPA"/>
    <property type="match status" value="1"/>
</dbReference>
<comment type="similarity">
    <text evidence="5">Belongs to the DEAD box helicase family.</text>
</comment>
<comment type="caution">
    <text evidence="8">The sequence shown here is derived from an EMBL/GenBank/DDBJ whole genome shotgun (WGS) entry which is preliminary data.</text>
</comment>
<dbReference type="InterPro" id="IPR050079">
    <property type="entry name" value="DEAD_box_RNA_helicase"/>
</dbReference>
<dbReference type="GO" id="GO:0003724">
    <property type="term" value="F:RNA helicase activity"/>
    <property type="evidence" value="ECO:0007669"/>
    <property type="project" value="TreeGrafter"/>
</dbReference>
<dbReference type="InterPro" id="IPR027417">
    <property type="entry name" value="P-loop_NTPase"/>
</dbReference>
<dbReference type="CDD" id="cd18787">
    <property type="entry name" value="SF2_C_DEAD"/>
    <property type="match status" value="1"/>
</dbReference>
<accession>F7NGY6</accession>
<dbReference type="PANTHER" id="PTHR47959">
    <property type="entry name" value="ATP-DEPENDENT RNA HELICASE RHLE-RELATED"/>
    <property type="match status" value="1"/>
</dbReference>
<feature type="domain" description="Helicase C-terminal" evidence="7">
    <location>
        <begin position="1"/>
        <end position="82"/>
    </location>
</feature>
<evidence type="ECO:0000259" key="7">
    <source>
        <dbReference type="PROSITE" id="PS51194"/>
    </source>
</evidence>
<evidence type="ECO:0000313" key="8">
    <source>
        <dbReference type="EMBL" id="EGO64717.1"/>
    </source>
</evidence>
<keyword evidence="2" id="KW-0378">Hydrolase</keyword>
<dbReference type="Gene3D" id="3.40.50.300">
    <property type="entry name" value="P-loop containing nucleotide triphosphate hydrolases"/>
    <property type="match status" value="1"/>
</dbReference>
<evidence type="ECO:0000256" key="3">
    <source>
        <dbReference type="ARBA" id="ARBA00022806"/>
    </source>
</evidence>
<protein>
    <submittedName>
        <fullName evidence="8">DEAD/DEAH box helicase domain-containing protein</fullName>
    </submittedName>
</protein>
<gene>
    <name evidence="8" type="ORF">ALO_06638</name>
</gene>